<name>A0A410W7S8_9CORY</name>
<feature type="compositionally biased region" description="Polar residues" evidence="1">
    <location>
        <begin position="28"/>
        <end position="39"/>
    </location>
</feature>
<dbReference type="Proteomes" id="UP000288929">
    <property type="component" value="Chromosome"/>
</dbReference>
<dbReference type="Pfam" id="PF11241">
    <property type="entry name" value="DUF3043"/>
    <property type="match status" value="1"/>
</dbReference>
<sequence>MQGLAPTGYNPRQCGAIPEKLSRACTLVSVNQSQDNTENLPKGYTPKKGRPTPKRKEAEQHAGNFEARFAPQQSWSESRKEKKELKASMSSEEWKEYKAKQKEQRKQRQREAQAGMDRGEEQYLLDRDRGPEKRFLRDFVDSRRYASNFVMPVALLLLVVLFVGQWAPTFASIASMAAMLMMLAFLVEGIVLGRAASRATREKFPDTKLRGSSMGFYAYSRATQPRRWRTPKPRVELGQKVV</sequence>
<keyword evidence="2" id="KW-0812">Transmembrane</keyword>
<feature type="transmembrane region" description="Helical" evidence="2">
    <location>
        <begin position="173"/>
        <end position="193"/>
    </location>
</feature>
<keyword evidence="2" id="KW-0472">Membrane</keyword>
<proteinExistence type="predicted"/>
<protein>
    <submittedName>
        <fullName evidence="3">Uncharacterized protein</fullName>
    </submittedName>
</protein>
<keyword evidence="4" id="KW-1185">Reference proteome</keyword>
<dbReference type="InterPro" id="IPR021403">
    <property type="entry name" value="DUF3043"/>
</dbReference>
<organism evidence="3 4">
    <name type="scientific">Corynebacterium pelargi</name>
    <dbReference type="NCBI Taxonomy" id="1471400"/>
    <lineage>
        <taxon>Bacteria</taxon>
        <taxon>Bacillati</taxon>
        <taxon>Actinomycetota</taxon>
        <taxon>Actinomycetes</taxon>
        <taxon>Mycobacteriales</taxon>
        <taxon>Corynebacteriaceae</taxon>
        <taxon>Corynebacterium</taxon>
    </lineage>
</organism>
<evidence type="ECO:0000313" key="3">
    <source>
        <dbReference type="EMBL" id="QAU52004.1"/>
    </source>
</evidence>
<feature type="compositionally biased region" description="Basic and acidic residues" evidence="1">
    <location>
        <begin position="77"/>
        <end position="121"/>
    </location>
</feature>
<dbReference type="AlphaFoldDB" id="A0A410W7S8"/>
<evidence type="ECO:0000256" key="2">
    <source>
        <dbReference type="SAM" id="Phobius"/>
    </source>
</evidence>
<reference evidence="3 4" key="1">
    <citation type="submission" date="2019-01" db="EMBL/GenBank/DDBJ databases">
        <authorList>
            <person name="Ruckert C."/>
            <person name="Busche T."/>
            <person name="Kalinowski J."/>
        </authorList>
    </citation>
    <scope>NUCLEOTIDE SEQUENCE [LARGE SCALE GENOMIC DNA]</scope>
    <source>
        <strain evidence="3 4">136/3</strain>
    </source>
</reference>
<accession>A0A410W7S8</accession>
<dbReference type="EMBL" id="CP035299">
    <property type="protein sequence ID" value="QAU52004.1"/>
    <property type="molecule type" value="Genomic_DNA"/>
</dbReference>
<gene>
    <name evidence="3" type="ORF">CPELA_03625</name>
</gene>
<feature type="transmembrane region" description="Helical" evidence="2">
    <location>
        <begin position="145"/>
        <end position="167"/>
    </location>
</feature>
<keyword evidence="2" id="KW-1133">Transmembrane helix</keyword>
<feature type="region of interest" description="Disordered" evidence="1">
    <location>
        <begin position="28"/>
        <end position="121"/>
    </location>
</feature>
<evidence type="ECO:0000256" key="1">
    <source>
        <dbReference type="SAM" id="MobiDB-lite"/>
    </source>
</evidence>
<dbReference type="KEGG" id="cpeg:CPELA_03625"/>
<evidence type="ECO:0000313" key="4">
    <source>
        <dbReference type="Proteomes" id="UP000288929"/>
    </source>
</evidence>